<evidence type="ECO:0000313" key="7">
    <source>
        <dbReference type="EMBL" id="AVE19931.1"/>
    </source>
</evidence>
<organism evidence="3">
    <name type="scientific">Klebsiella pneumoniae</name>
    <dbReference type="NCBI Taxonomy" id="573"/>
    <lineage>
        <taxon>Bacteria</taxon>
        <taxon>Pseudomonadati</taxon>
        <taxon>Pseudomonadota</taxon>
        <taxon>Gammaproteobacteria</taxon>
        <taxon>Enterobacterales</taxon>
        <taxon>Enterobacteriaceae</taxon>
        <taxon>Klebsiella/Raoultella group</taxon>
        <taxon>Klebsiella</taxon>
        <taxon>Klebsiella pneumoniae complex</taxon>
    </lineage>
</organism>
<evidence type="ECO:0000256" key="1">
    <source>
        <dbReference type="SAM" id="Phobius"/>
    </source>
</evidence>
<evidence type="ECO:0000313" key="2">
    <source>
        <dbReference type="EMBL" id="AVE18284.1"/>
    </source>
</evidence>
<dbReference type="EMBL" id="MF344565">
    <property type="protein sequence ID" value="AVE19585.1"/>
    <property type="molecule type" value="Genomic_DNA"/>
</dbReference>
<sequence>MHGVSVSMLSVLHVAFTMRYYSYFRRYVTLSRNYHGYEQELSSAVVFNEMVRTEFNILQIQSCRVQPGSVKPAKGRMLHIQQTTPG</sequence>
<geneLocation type="plasmid" evidence="6">
    <name>p19051-IMP</name>
</geneLocation>
<dbReference type="EMBL" id="MF344564">
    <property type="protein sequence ID" value="AVE19251.1"/>
    <property type="molecule type" value="Genomic_DNA"/>
</dbReference>
<evidence type="ECO:0000313" key="6">
    <source>
        <dbReference type="EMBL" id="AVE19585.1"/>
    </source>
</evidence>
<dbReference type="AlphaFoldDB" id="A0A2L1K933"/>
<geneLocation type="plasmid" evidence="7">
    <name>pA324-IMP</name>
</geneLocation>
<protein>
    <submittedName>
        <fullName evidence="3">Uncharacterized protein</fullName>
    </submittedName>
</protein>
<feature type="transmembrane region" description="Helical" evidence="1">
    <location>
        <begin position="6"/>
        <end position="24"/>
    </location>
</feature>
<evidence type="ECO:0000313" key="3">
    <source>
        <dbReference type="EMBL" id="AVE18589.1"/>
    </source>
</evidence>
<keyword evidence="1" id="KW-0812">Transmembrane</keyword>
<keyword evidence="3" id="KW-0614">Plasmid</keyword>
<evidence type="ECO:0000313" key="4">
    <source>
        <dbReference type="EMBL" id="AVE18922.1"/>
    </source>
</evidence>
<evidence type="ECO:0000313" key="5">
    <source>
        <dbReference type="EMBL" id="AVE19251.1"/>
    </source>
</evidence>
<geneLocation type="plasmid" evidence="5">
    <name>p13450-IMP</name>
</geneLocation>
<geneLocation type="plasmid" evidence="4">
    <name>p13190-VIM</name>
</geneLocation>
<dbReference type="EMBL" id="MF344563">
    <property type="protein sequence ID" value="AVE18922.1"/>
    <property type="molecule type" value="Genomic_DNA"/>
</dbReference>
<accession>A0A2L1K933</accession>
<keyword evidence="1" id="KW-1133">Transmembrane helix</keyword>
<dbReference type="EMBL" id="MF344561">
    <property type="protein sequence ID" value="AVE18284.1"/>
    <property type="molecule type" value="Genomic_DNA"/>
</dbReference>
<geneLocation type="plasmid" evidence="3">
    <name>p12208-IMP</name>
</geneLocation>
<geneLocation type="plasmid" evidence="2">
    <name>p11219-IMP</name>
</geneLocation>
<dbReference type="EMBL" id="MF344562">
    <property type="protein sequence ID" value="AVE18589.1"/>
    <property type="molecule type" value="Genomic_DNA"/>
</dbReference>
<reference evidence="3" key="1">
    <citation type="journal article" date="2019" name="Front. Microbiol.">
        <title>Sequencing and Genomic Diversity Analysis of IncHI5 Plasmids.</title>
        <authorList>
            <person name="Liang Q."/>
            <person name="Jiang X."/>
            <person name="Hu L."/>
            <person name="Yin Z."/>
            <person name="Gao B."/>
            <person name="Zhao Y."/>
            <person name="Yang W."/>
            <person name="Yang H."/>
            <person name="Tong Y."/>
            <person name="Li W."/>
            <person name="Jiang L."/>
            <person name="Zhou D."/>
        </authorList>
    </citation>
    <scope>NUCLEOTIDE SEQUENCE</scope>
    <source>
        <strain evidence="2">11219</strain>
        <strain evidence="3">12208</strain>
        <strain evidence="4">13190</strain>
        <strain evidence="5">13450</strain>
        <strain evidence="6">19051</strain>
        <strain evidence="7">A324</strain>
        <plasmid evidence="2">p11219-IMP</plasmid>
        <plasmid evidence="3">p12208-IMP</plasmid>
        <plasmid evidence="4">p13190-VIM</plasmid>
        <plasmid evidence="5">p13450-IMP</plasmid>
        <plasmid evidence="6">p19051-IMP</plasmid>
        <plasmid evidence="7">pA324-IMP</plasmid>
    </source>
</reference>
<name>A0A2L1K933_KLEPN</name>
<keyword evidence="1" id="KW-0472">Membrane</keyword>
<proteinExistence type="predicted"/>
<dbReference type="EMBL" id="MF344566">
    <property type="protein sequence ID" value="AVE19931.1"/>
    <property type="molecule type" value="Genomic_DNA"/>
</dbReference>